<evidence type="ECO:0000256" key="1">
    <source>
        <dbReference type="ARBA" id="ARBA00004651"/>
    </source>
</evidence>
<dbReference type="InterPro" id="IPR001851">
    <property type="entry name" value="ABC_transp_permease"/>
</dbReference>
<evidence type="ECO:0000256" key="7">
    <source>
        <dbReference type="ARBA" id="ARBA00023136"/>
    </source>
</evidence>
<protein>
    <submittedName>
        <fullName evidence="9">Monosaccharide-transporting ATPase</fullName>
    </submittedName>
</protein>
<keyword evidence="6 8" id="KW-1133">Transmembrane helix</keyword>
<sequence>MTSIATTPPPRRLALPALRELAIRSGIFVLLALLVIGFTWQEPAFLRVANLFSILQAVAIVALLGIGVTVSSAVGGFDLSVGALAALTQMASAYILIVHGGSTFEAVAGALAIGVLVGLFNSLLIVALRVPDLLATLGTLFLLAGAQLIPTGGRSIAPGMVLLDGSTAEGSFTEAFLALGRLRLGGVVPVPVVILAAVAFVAWFLMERTRWGRVFYAVGGSPTAAYLAGAPVNAYRVAAYVLSSAIAALGGVLLAARIGRGDVSAGNSLMLDAVAASLIGYAVLGANRPNVFGTVVGAVFVGVLLNGLTMLNAPYYLQDFVKGAVLIGALALTFGLARRRA</sequence>
<comment type="subcellular location">
    <subcellularLocation>
        <location evidence="1">Cell membrane</location>
        <topology evidence="1">Multi-pass membrane protein</topology>
    </subcellularLocation>
</comment>
<evidence type="ECO:0000256" key="5">
    <source>
        <dbReference type="ARBA" id="ARBA00022692"/>
    </source>
</evidence>
<evidence type="ECO:0000256" key="2">
    <source>
        <dbReference type="ARBA" id="ARBA00022448"/>
    </source>
</evidence>
<dbReference type="GO" id="GO:0005886">
    <property type="term" value="C:plasma membrane"/>
    <property type="evidence" value="ECO:0007669"/>
    <property type="project" value="UniProtKB-SubCell"/>
</dbReference>
<evidence type="ECO:0000256" key="4">
    <source>
        <dbReference type="ARBA" id="ARBA00022519"/>
    </source>
</evidence>
<evidence type="ECO:0000313" key="9">
    <source>
        <dbReference type="EMBL" id="GGE10908.1"/>
    </source>
</evidence>
<feature type="transmembrane region" description="Helical" evidence="8">
    <location>
        <begin position="21"/>
        <end position="40"/>
    </location>
</feature>
<feature type="transmembrane region" description="Helical" evidence="8">
    <location>
        <begin position="106"/>
        <end position="126"/>
    </location>
</feature>
<dbReference type="RefSeq" id="WP_188910311.1">
    <property type="nucleotide sequence ID" value="NZ_BMIQ01000005.1"/>
</dbReference>
<feature type="transmembrane region" description="Helical" evidence="8">
    <location>
        <begin position="81"/>
        <end position="100"/>
    </location>
</feature>
<feature type="transmembrane region" description="Helical" evidence="8">
    <location>
        <begin position="265"/>
        <end position="284"/>
    </location>
</feature>
<keyword evidence="7 8" id="KW-0472">Membrane</keyword>
<keyword evidence="5 8" id="KW-0812">Transmembrane</keyword>
<evidence type="ECO:0000313" key="10">
    <source>
        <dbReference type="Proteomes" id="UP000644699"/>
    </source>
</evidence>
<gene>
    <name evidence="9" type="ORF">GCM10011390_32440</name>
</gene>
<feature type="transmembrane region" description="Helical" evidence="8">
    <location>
        <begin position="52"/>
        <end position="74"/>
    </location>
</feature>
<keyword evidence="4" id="KW-0997">Cell inner membrane</keyword>
<feature type="transmembrane region" description="Helical" evidence="8">
    <location>
        <begin position="133"/>
        <end position="150"/>
    </location>
</feature>
<name>A0A916ZRK5_9HYPH</name>
<keyword evidence="10" id="KW-1185">Reference proteome</keyword>
<organism evidence="9 10">
    <name type="scientific">Aureimonas endophytica</name>
    <dbReference type="NCBI Taxonomy" id="2027858"/>
    <lineage>
        <taxon>Bacteria</taxon>
        <taxon>Pseudomonadati</taxon>
        <taxon>Pseudomonadota</taxon>
        <taxon>Alphaproteobacteria</taxon>
        <taxon>Hyphomicrobiales</taxon>
        <taxon>Aurantimonadaceae</taxon>
        <taxon>Aureimonas</taxon>
    </lineage>
</organism>
<dbReference type="PANTHER" id="PTHR32196">
    <property type="entry name" value="ABC TRANSPORTER PERMEASE PROTEIN YPHD-RELATED-RELATED"/>
    <property type="match status" value="1"/>
</dbReference>
<evidence type="ECO:0000256" key="3">
    <source>
        <dbReference type="ARBA" id="ARBA00022475"/>
    </source>
</evidence>
<evidence type="ECO:0000256" key="6">
    <source>
        <dbReference type="ARBA" id="ARBA00022989"/>
    </source>
</evidence>
<accession>A0A916ZRK5</accession>
<reference evidence="9" key="2">
    <citation type="submission" date="2020-09" db="EMBL/GenBank/DDBJ databases">
        <authorList>
            <person name="Sun Q."/>
            <person name="Zhou Y."/>
        </authorList>
    </citation>
    <scope>NUCLEOTIDE SEQUENCE</scope>
    <source>
        <strain evidence="9">CGMCC 1.15367</strain>
    </source>
</reference>
<feature type="transmembrane region" description="Helical" evidence="8">
    <location>
        <begin position="186"/>
        <end position="206"/>
    </location>
</feature>
<feature type="transmembrane region" description="Helical" evidence="8">
    <location>
        <begin position="291"/>
        <end position="308"/>
    </location>
</feature>
<comment type="caution">
    <text evidence="9">The sequence shown here is derived from an EMBL/GenBank/DDBJ whole genome shotgun (WGS) entry which is preliminary data.</text>
</comment>
<evidence type="ECO:0000256" key="8">
    <source>
        <dbReference type="SAM" id="Phobius"/>
    </source>
</evidence>
<feature type="transmembrane region" description="Helical" evidence="8">
    <location>
        <begin position="320"/>
        <end position="337"/>
    </location>
</feature>
<dbReference type="AlphaFoldDB" id="A0A916ZRK5"/>
<reference evidence="9" key="1">
    <citation type="journal article" date="2014" name="Int. J. Syst. Evol. Microbiol.">
        <title>Complete genome sequence of Corynebacterium casei LMG S-19264T (=DSM 44701T), isolated from a smear-ripened cheese.</title>
        <authorList>
            <consortium name="US DOE Joint Genome Institute (JGI-PGF)"/>
            <person name="Walter F."/>
            <person name="Albersmeier A."/>
            <person name="Kalinowski J."/>
            <person name="Ruckert C."/>
        </authorList>
    </citation>
    <scope>NUCLEOTIDE SEQUENCE</scope>
    <source>
        <strain evidence="9">CGMCC 1.15367</strain>
    </source>
</reference>
<keyword evidence="2" id="KW-0813">Transport</keyword>
<dbReference type="GO" id="GO:0022857">
    <property type="term" value="F:transmembrane transporter activity"/>
    <property type="evidence" value="ECO:0007669"/>
    <property type="project" value="InterPro"/>
</dbReference>
<dbReference type="Pfam" id="PF02653">
    <property type="entry name" value="BPD_transp_2"/>
    <property type="match status" value="1"/>
</dbReference>
<dbReference type="Proteomes" id="UP000644699">
    <property type="component" value="Unassembled WGS sequence"/>
</dbReference>
<keyword evidence="3" id="KW-1003">Cell membrane</keyword>
<proteinExistence type="predicted"/>
<dbReference type="PANTHER" id="PTHR32196:SF21">
    <property type="entry name" value="ABC TRANSPORTER PERMEASE PROTEIN YPHD-RELATED"/>
    <property type="match status" value="1"/>
</dbReference>
<dbReference type="CDD" id="cd06579">
    <property type="entry name" value="TM_PBP1_transp_AraH_like"/>
    <property type="match status" value="1"/>
</dbReference>
<dbReference type="EMBL" id="BMIQ01000005">
    <property type="protein sequence ID" value="GGE10908.1"/>
    <property type="molecule type" value="Genomic_DNA"/>
</dbReference>
<feature type="transmembrane region" description="Helical" evidence="8">
    <location>
        <begin position="237"/>
        <end position="259"/>
    </location>
</feature>